<name>A0A6J6JU83_9ZZZZ</name>
<gene>
    <name evidence="1" type="ORF">UFOPK2171_00073</name>
</gene>
<accession>A0A6J6JU83</accession>
<proteinExistence type="predicted"/>
<sequence length="67" mass="6952">MLIDCSSCIMRDIACSDCVVTALLGPMPESLDPHKDVLDVLATAGLVAPLRLIKGDSTPDQSAAIAL</sequence>
<dbReference type="AlphaFoldDB" id="A0A6J6JU83"/>
<dbReference type="EMBL" id="CAEZWD010000003">
    <property type="protein sequence ID" value="CAB4641070.1"/>
    <property type="molecule type" value="Genomic_DNA"/>
</dbReference>
<reference evidence="1" key="1">
    <citation type="submission" date="2020-05" db="EMBL/GenBank/DDBJ databases">
        <authorList>
            <person name="Chiriac C."/>
            <person name="Salcher M."/>
            <person name="Ghai R."/>
            <person name="Kavagutti S V."/>
        </authorList>
    </citation>
    <scope>NUCLEOTIDE SEQUENCE</scope>
</reference>
<protein>
    <submittedName>
        <fullName evidence="1">Unannotated protein</fullName>
    </submittedName>
</protein>
<organism evidence="1">
    <name type="scientific">freshwater metagenome</name>
    <dbReference type="NCBI Taxonomy" id="449393"/>
    <lineage>
        <taxon>unclassified sequences</taxon>
        <taxon>metagenomes</taxon>
        <taxon>ecological metagenomes</taxon>
    </lineage>
</organism>
<evidence type="ECO:0000313" key="1">
    <source>
        <dbReference type="EMBL" id="CAB4641070.1"/>
    </source>
</evidence>